<feature type="compositionally biased region" description="Basic and acidic residues" evidence="1">
    <location>
        <begin position="54"/>
        <end position="72"/>
    </location>
</feature>
<evidence type="ECO:0000256" key="1">
    <source>
        <dbReference type="SAM" id="MobiDB-lite"/>
    </source>
</evidence>
<comment type="caution">
    <text evidence="2">The sequence shown here is derived from an EMBL/GenBank/DDBJ whole genome shotgun (WGS) entry which is preliminary data.</text>
</comment>
<evidence type="ECO:0000313" key="2">
    <source>
        <dbReference type="EMBL" id="VVB15829.1"/>
    </source>
</evidence>
<keyword evidence="3" id="KW-1185">Reference proteome</keyword>
<name>A0A565CQB4_9BRAS</name>
<dbReference type="Proteomes" id="UP000489600">
    <property type="component" value="Unassembled WGS sequence"/>
</dbReference>
<dbReference type="EMBL" id="CABITT030000008">
    <property type="protein sequence ID" value="VVB15829.1"/>
    <property type="molecule type" value="Genomic_DNA"/>
</dbReference>
<sequence>MGTHKPAAPVMRTDNPWRAQNWADDLTRLYQASPPQGRCEARRIGGNGIGGGRSVEKDEDKTHKDKGTKGEYGDGGLSP</sequence>
<evidence type="ECO:0000313" key="3">
    <source>
        <dbReference type="Proteomes" id="UP000489600"/>
    </source>
</evidence>
<accession>A0A565CQB4</accession>
<gene>
    <name evidence="2" type="ORF">ANE_LOCUS26273</name>
</gene>
<protein>
    <submittedName>
        <fullName evidence="2">Uncharacterized protein</fullName>
    </submittedName>
</protein>
<proteinExistence type="predicted"/>
<reference evidence="2" key="1">
    <citation type="submission" date="2019-07" db="EMBL/GenBank/DDBJ databases">
        <authorList>
            <person name="Dittberner H."/>
        </authorList>
    </citation>
    <scope>NUCLEOTIDE SEQUENCE [LARGE SCALE GENOMIC DNA]</scope>
</reference>
<dbReference type="AlphaFoldDB" id="A0A565CQB4"/>
<organism evidence="2 3">
    <name type="scientific">Arabis nemorensis</name>
    <dbReference type="NCBI Taxonomy" id="586526"/>
    <lineage>
        <taxon>Eukaryota</taxon>
        <taxon>Viridiplantae</taxon>
        <taxon>Streptophyta</taxon>
        <taxon>Embryophyta</taxon>
        <taxon>Tracheophyta</taxon>
        <taxon>Spermatophyta</taxon>
        <taxon>Magnoliopsida</taxon>
        <taxon>eudicotyledons</taxon>
        <taxon>Gunneridae</taxon>
        <taxon>Pentapetalae</taxon>
        <taxon>rosids</taxon>
        <taxon>malvids</taxon>
        <taxon>Brassicales</taxon>
        <taxon>Brassicaceae</taxon>
        <taxon>Arabideae</taxon>
        <taxon>Arabis</taxon>
    </lineage>
</organism>
<feature type="region of interest" description="Disordered" evidence="1">
    <location>
        <begin position="33"/>
        <end position="79"/>
    </location>
</feature>